<keyword evidence="1" id="KW-1185">Reference proteome</keyword>
<evidence type="ECO:0000313" key="2">
    <source>
        <dbReference type="WBParaSite" id="PSAMB.scaffold7850size6998.g30613.t1"/>
    </source>
</evidence>
<dbReference type="WBParaSite" id="PSAMB.scaffold7850size6998.g30613.t1">
    <property type="protein sequence ID" value="PSAMB.scaffold7850size6998.g30613.t1"/>
    <property type="gene ID" value="PSAMB.scaffold7850size6998.g30613"/>
</dbReference>
<proteinExistence type="predicted"/>
<dbReference type="Proteomes" id="UP000887566">
    <property type="component" value="Unplaced"/>
</dbReference>
<evidence type="ECO:0000313" key="1">
    <source>
        <dbReference type="Proteomes" id="UP000887566"/>
    </source>
</evidence>
<reference evidence="2" key="1">
    <citation type="submission" date="2022-11" db="UniProtKB">
        <authorList>
            <consortium name="WormBaseParasite"/>
        </authorList>
    </citation>
    <scope>IDENTIFICATION</scope>
</reference>
<sequence length="126" mass="13583">MFNVGLAVTWGVKVPVGKCIYIARKAVDVYFYRVRYKFVISSASPSLPTKTCLTTVISVDTATTTMKCAMTTTIMKLILVSSIMSPITLSNTTAAISTSDIMADTMKSIARPITTAIMGDITDIID</sequence>
<protein>
    <submittedName>
        <fullName evidence="2">Uncharacterized protein</fullName>
    </submittedName>
</protein>
<dbReference type="AlphaFoldDB" id="A0A914XCI8"/>
<name>A0A914XCI8_9BILA</name>
<organism evidence="1 2">
    <name type="scientific">Plectus sambesii</name>
    <dbReference type="NCBI Taxonomy" id="2011161"/>
    <lineage>
        <taxon>Eukaryota</taxon>
        <taxon>Metazoa</taxon>
        <taxon>Ecdysozoa</taxon>
        <taxon>Nematoda</taxon>
        <taxon>Chromadorea</taxon>
        <taxon>Plectida</taxon>
        <taxon>Plectina</taxon>
        <taxon>Plectoidea</taxon>
        <taxon>Plectidae</taxon>
        <taxon>Plectus</taxon>
    </lineage>
</organism>
<accession>A0A914XCI8</accession>